<dbReference type="Proteomes" id="UP000039865">
    <property type="component" value="Unassembled WGS sequence"/>
</dbReference>
<dbReference type="AlphaFoldDB" id="A0A078A671"/>
<keyword evidence="3" id="KW-1185">Reference proteome</keyword>
<feature type="coiled-coil region" evidence="1">
    <location>
        <begin position="16"/>
        <end position="50"/>
    </location>
</feature>
<dbReference type="EMBL" id="CCKQ01005803">
    <property type="protein sequence ID" value="CDW77065.1"/>
    <property type="molecule type" value="Genomic_DNA"/>
</dbReference>
<name>A0A078A671_STYLE</name>
<gene>
    <name evidence="2" type="primary">Contig8548.g9125</name>
    <name evidence="2" type="ORF">STYLEM_6033</name>
</gene>
<accession>A0A078A671</accession>
<sequence>MEGKILTDPELFKDEFAEEQQTIRKKNLNIKFLEQENTNLKNRMGDLEKTVKINKEIIGALVDATINQEYKGCFELFQQEIKNQMAQAEKQQKIMEGLHAQILISDQIKEEFQNRECEMSRMFEGQISELKDTVERKEYSLQVVEKRVKEYEYLLQEIAVYDDYVKSKLDELNIQDASNSQQELKISNVVFQNKKLQLQLDVANMEIQNLRQLLEAMSDLHQNLRSDASTTDIQILNQLLNKKNQQMQNNQAHPNVSNGTNDLASVKLFKRMTTLKKENNDFEKENRQLKEKLDDLYFLNQKLDEALRMANEQNMTKNDQEHQYNFYIENANTGDSTMNNKLSTSHRRRISFDPKFLAQASPSQVQSFKASLIEGRIDQASIMFDVSDFQDS</sequence>
<reference evidence="2 3" key="1">
    <citation type="submission" date="2014-06" db="EMBL/GenBank/DDBJ databases">
        <authorList>
            <person name="Swart Estienne"/>
        </authorList>
    </citation>
    <scope>NUCLEOTIDE SEQUENCE [LARGE SCALE GENOMIC DNA]</scope>
    <source>
        <strain evidence="2 3">130c</strain>
    </source>
</reference>
<evidence type="ECO:0000256" key="1">
    <source>
        <dbReference type="SAM" id="Coils"/>
    </source>
</evidence>
<organism evidence="2 3">
    <name type="scientific">Stylonychia lemnae</name>
    <name type="common">Ciliate</name>
    <dbReference type="NCBI Taxonomy" id="5949"/>
    <lineage>
        <taxon>Eukaryota</taxon>
        <taxon>Sar</taxon>
        <taxon>Alveolata</taxon>
        <taxon>Ciliophora</taxon>
        <taxon>Intramacronucleata</taxon>
        <taxon>Spirotrichea</taxon>
        <taxon>Stichotrichia</taxon>
        <taxon>Sporadotrichida</taxon>
        <taxon>Oxytrichidae</taxon>
        <taxon>Stylonychinae</taxon>
        <taxon>Stylonychia</taxon>
    </lineage>
</organism>
<evidence type="ECO:0000313" key="2">
    <source>
        <dbReference type="EMBL" id="CDW77065.1"/>
    </source>
</evidence>
<protein>
    <submittedName>
        <fullName evidence="2">Uncharacterized protein</fullName>
    </submittedName>
</protein>
<dbReference type="InParanoid" id="A0A078A671"/>
<keyword evidence="1" id="KW-0175">Coiled coil</keyword>
<evidence type="ECO:0000313" key="3">
    <source>
        <dbReference type="Proteomes" id="UP000039865"/>
    </source>
</evidence>
<feature type="coiled-coil region" evidence="1">
    <location>
        <begin position="272"/>
        <end position="320"/>
    </location>
</feature>
<proteinExistence type="predicted"/>
<feature type="coiled-coil region" evidence="1">
    <location>
        <begin position="193"/>
        <end position="227"/>
    </location>
</feature>